<dbReference type="PANTHER" id="PTHR24348">
    <property type="entry name" value="SERINE/THREONINE-PROTEIN KINASE UNC-51-RELATED"/>
    <property type="match status" value="1"/>
</dbReference>
<evidence type="ECO:0000256" key="9">
    <source>
        <dbReference type="ARBA" id="ARBA00047899"/>
    </source>
</evidence>
<reference evidence="14" key="1">
    <citation type="journal article" date="2020" name="Stud. Mycol.">
        <title>101 Dothideomycetes genomes: a test case for predicting lifestyles and emergence of pathogens.</title>
        <authorList>
            <person name="Haridas S."/>
            <person name="Albert R."/>
            <person name="Binder M."/>
            <person name="Bloem J."/>
            <person name="Labutti K."/>
            <person name="Salamov A."/>
            <person name="Andreopoulos B."/>
            <person name="Baker S."/>
            <person name="Barry K."/>
            <person name="Bills G."/>
            <person name="Bluhm B."/>
            <person name="Cannon C."/>
            <person name="Castanera R."/>
            <person name="Culley D."/>
            <person name="Daum C."/>
            <person name="Ezra D."/>
            <person name="Gonzalez J."/>
            <person name="Henrissat B."/>
            <person name="Kuo A."/>
            <person name="Liang C."/>
            <person name="Lipzen A."/>
            <person name="Lutzoni F."/>
            <person name="Magnuson J."/>
            <person name="Mondo S."/>
            <person name="Nolan M."/>
            <person name="Ohm R."/>
            <person name="Pangilinan J."/>
            <person name="Park H.-J."/>
            <person name="Ramirez L."/>
            <person name="Alfaro M."/>
            <person name="Sun H."/>
            <person name="Tritt A."/>
            <person name="Yoshinaga Y."/>
            <person name="Zwiers L.-H."/>
            <person name="Turgeon B."/>
            <person name="Goodwin S."/>
            <person name="Spatafora J."/>
            <person name="Crous P."/>
            <person name="Grigoriev I."/>
        </authorList>
    </citation>
    <scope>NUCLEOTIDE SEQUENCE</scope>
    <source>
        <strain evidence="14">CBS 122367</strain>
    </source>
</reference>
<proteinExistence type="predicted"/>
<evidence type="ECO:0000256" key="5">
    <source>
        <dbReference type="ARBA" id="ARBA00022741"/>
    </source>
</evidence>
<accession>A0A6G1IG32</accession>
<keyword evidence="4" id="KW-0808">Transferase</keyword>
<dbReference type="SMART" id="SM00220">
    <property type="entry name" value="S_TKc"/>
    <property type="match status" value="1"/>
</dbReference>
<dbReference type="GO" id="GO:0004674">
    <property type="term" value="F:protein serine/threonine kinase activity"/>
    <property type="evidence" value="ECO:0007669"/>
    <property type="project" value="UniProtKB-KW"/>
</dbReference>
<keyword evidence="7 11" id="KW-0067">ATP-binding</keyword>
<keyword evidence="5 11" id="KW-0547">Nucleotide-binding</keyword>
<evidence type="ECO:0000256" key="10">
    <source>
        <dbReference type="ARBA" id="ARBA00048679"/>
    </source>
</evidence>
<dbReference type="SUPFAM" id="SSF56112">
    <property type="entry name" value="Protein kinase-like (PK-like)"/>
    <property type="match status" value="1"/>
</dbReference>
<dbReference type="GO" id="GO:0005524">
    <property type="term" value="F:ATP binding"/>
    <property type="evidence" value="ECO:0007669"/>
    <property type="project" value="UniProtKB-UniRule"/>
</dbReference>
<dbReference type="InterPro" id="IPR045269">
    <property type="entry name" value="Atg1-like"/>
</dbReference>
<organism evidence="14 15">
    <name type="scientific">Lentithecium fluviatile CBS 122367</name>
    <dbReference type="NCBI Taxonomy" id="1168545"/>
    <lineage>
        <taxon>Eukaryota</taxon>
        <taxon>Fungi</taxon>
        <taxon>Dikarya</taxon>
        <taxon>Ascomycota</taxon>
        <taxon>Pezizomycotina</taxon>
        <taxon>Dothideomycetes</taxon>
        <taxon>Pleosporomycetidae</taxon>
        <taxon>Pleosporales</taxon>
        <taxon>Massarineae</taxon>
        <taxon>Lentitheciaceae</taxon>
        <taxon>Lentithecium</taxon>
    </lineage>
</organism>
<evidence type="ECO:0000256" key="12">
    <source>
        <dbReference type="SAM" id="MobiDB-lite"/>
    </source>
</evidence>
<evidence type="ECO:0000256" key="4">
    <source>
        <dbReference type="ARBA" id="ARBA00022679"/>
    </source>
</evidence>
<feature type="region of interest" description="Disordered" evidence="12">
    <location>
        <begin position="328"/>
        <end position="391"/>
    </location>
</feature>
<evidence type="ECO:0000259" key="13">
    <source>
        <dbReference type="PROSITE" id="PS50011"/>
    </source>
</evidence>
<comment type="catalytic activity">
    <reaction evidence="9">
        <text>L-threonyl-[protein] + ATP = O-phospho-L-threonyl-[protein] + ADP + H(+)</text>
        <dbReference type="Rhea" id="RHEA:46608"/>
        <dbReference type="Rhea" id="RHEA-COMP:11060"/>
        <dbReference type="Rhea" id="RHEA-COMP:11605"/>
        <dbReference type="ChEBI" id="CHEBI:15378"/>
        <dbReference type="ChEBI" id="CHEBI:30013"/>
        <dbReference type="ChEBI" id="CHEBI:30616"/>
        <dbReference type="ChEBI" id="CHEBI:61977"/>
        <dbReference type="ChEBI" id="CHEBI:456216"/>
        <dbReference type="EC" id="2.7.11.1"/>
    </reaction>
</comment>
<feature type="compositionally biased region" description="Polar residues" evidence="12">
    <location>
        <begin position="355"/>
        <end position="367"/>
    </location>
</feature>
<feature type="domain" description="Protein kinase" evidence="13">
    <location>
        <begin position="34"/>
        <end position="277"/>
    </location>
</feature>
<evidence type="ECO:0000256" key="2">
    <source>
        <dbReference type="ARBA" id="ARBA00012513"/>
    </source>
</evidence>
<dbReference type="Gene3D" id="1.10.510.10">
    <property type="entry name" value="Transferase(Phosphotransferase) domain 1"/>
    <property type="match status" value="1"/>
</dbReference>
<name>A0A6G1IG32_9PLEO</name>
<keyword evidence="15" id="KW-1185">Reference proteome</keyword>
<feature type="compositionally biased region" description="Low complexity" evidence="12">
    <location>
        <begin position="328"/>
        <end position="338"/>
    </location>
</feature>
<sequence length="391" mass="43631">MLESRAVAPVYDPTCNAFFRGQKIEVATREALPFCYVKYIGQGSSAVIEMVLHEPANQLFALKTFRRYHGGHFENHIHIIQVWGTYICDREPGILLSPTANGGDLAAYLARVFGSGMTSEHDVILNRTFGCLASVLAYIHKHTIRHKDNKPQNILIHDGRVIYTDFGISFDADQQDTTTIGYPSAFTRRYCAPESDVYSLGCVFVEILDVLEPRIGFRCMDRLPYFQKLDEVRQRLVQASATVNARKGLLRICHDMLESNQVDRIDTGSVLWRITNLGSPKDQLEIGLFCHDCSAIAECKDMATQKELVDDFTVLSLNVNPNTDIVSSEAETESTATKAAKKPKNKKRGLHKETATLSATVRATAPTNAEHATKSDTKQRTARMNAMLAAR</sequence>
<dbReference type="PROSITE" id="PS50011">
    <property type="entry name" value="PROTEIN_KINASE_DOM"/>
    <property type="match status" value="1"/>
</dbReference>
<dbReference type="InterPro" id="IPR000719">
    <property type="entry name" value="Prot_kinase_dom"/>
</dbReference>
<feature type="compositionally biased region" description="Basic residues" evidence="12">
    <location>
        <begin position="339"/>
        <end position="350"/>
    </location>
</feature>
<dbReference type="InterPro" id="IPR017441">
    <property type="entry name" value="Protein_kinase_ATP_BS"/>
</dbReference>
<evidence type="ECO:0000256" key="3">
    <source>
        <dbReference type="ARBA" id="ARBA00022527"/>
    </source>
</evidence>
<dbReference type="InterPro" id="IPR011009">
    <property type="entry name" value="Kinase-like_dom_sf"/>
</dbReference>
<comment type="subcellular location">
    <subcellularLocation>
        <location evidence="1">Preautophagosomal structure membrane</location>
        <topology evidence="1">Peripheral membrane protein</topology>
    </subcellularLocation>
</comment>
<keyword evidence="3" id="KW-0723">Serine/threonine-protein kinase</keyword>
<dbReference type="GO" id="GO:0005776">
    <property type="term" value="C:autophagosome"/>
    <property type="evidence" value="ECO:0007669"/>
    <property type="project" value="TreeGrafter"/>
</dbReference>
<feature type="binding site" evidence="11">
    <location>
        <position position="63"/>
    </location>
    <ligand>
        <name>ATP</name>
        <dbReference type="ChEBI" id="CHEBI:30616"/>
    </ligand>
</feature>
<dbReference type="PROSITE" id="PS00107">
    <property type="entry name" value="PROTEIN_KINASE_ATP"/>
    <property type="match status" value="1"/>
</dbReference>
<dbReference type="GO" id="GO:0034045">
    <property type="term" value="C:phagophore assembly site membrane"/>
    <property type="evidence" value="ECO:0007669"/>
    <property type="project" value="UniProtKB-SubCell"/>
</dbReference>
<evidence type="ECO:0000313" key="14">
    <source>
        <dbReference type="EMBL" id="KAF2677184.1"/>
    </source>
</evidence>
<dbReference type="GO" id="GO:0005829">
    <property type="term" value="C:cytosol"/>
    <property type="evidence" value="ECO:0007669"/>
    <property type="project" value="TreeGrafter"/>
</dbReference>
<dbReference type="OrthoDB" id="4062651at2759"/>
<evidence type="ECO:0000256" key="6">
    <source>
        <dbReference type="ARBA" id="ARBA00022777"/>
    </source>
</evidence>
<dbReference type="Proteomes" id="UP000799291">
    <property type="component" value="Unassembled WGS sequence"/>
</dbReference>
<keyword evidence="6 14" id="KW-0418">Kinase</keyword>
<dbReference type="GO" id="GO:0010506">
    <property type="term" value="P:regulation of autophagy"/>
    <property type="evidence" value="ECO:0007669"/>
    <property type="project" value="InterPro"/>
</dbReference>
<dbReference type="Pfam" id="PF00069">
    <property type="entry name" value="Pkinase"/>
    <property type="match status" value="1"/>
</dbReference>
<dbReference type="AlphaFoldDB" id="A0A6G1IG32"/>
<evidence type="ECO:0000256" key="11">
    <source>
        <dbReference type="PROSITE-ProRule" id="PRU10141"/>
    </source>
</evidence>
<comment type="catalytic activity">
    <reaction evidence="10">
        <text>L-seryl-[protein] + ATP = O-phospho-L-seryl-[protein] + ADP + H(+)</text>
        <dbReference type="Rhea" id="RHEA:17989"/>
        <dbReference type="Rhea" id="RHEA-COMP:9863"/>
        <dbReference type="Rhea" id="RHEA-COMP:11604"/>
        <dbReference type="ChEBI" id="CHEBI:15378"/>
        <dbReference type="ChEBI" id="CHEBI:29999"/>
        <dbReference type="ChEBI" id="CHEBI:30616"/>
        <dbReference type="ChEBI" id="CHEBI:83421"/>
        <dbReference type="ChEBI" id="CHEBI:456216"/>
        <dbReference type="EC" id="2.7.11.1"/>
    </reaction>
</comment>
<evidence type="ECO:0000313" key="15">
    <source>
        <dbReference type="Proteomes" id="UP000799291"/>
    </source>
</evidence>
<protein>
    <recommendedName>
        <fullName evidence="2">non-specific serine/threonine protein kinase</fullName>
        <ecNumber evidence="2">2.7.11.1</ecNumber>
    </recommendedName>
    <alternativeName>
        <fullName evidence="8">Autophagy-related protein 1</fullName>
    </alternativeName>
</protein>
<evidence type="ECO:0000256" key="8">
    <source>
        <dbReference type="ARBA" id="ARBA00030237"/>
    </source>
</evidence>
<gene>
    <name evidence="14" type="ORF">K458DRAFT_481546</name>
</gene>
<dbReference type="EC" id="2.7.11.1" evidence="2"/>
<evidence type="ECO:0000256" key="7">
    <source>
        <dbReference type="ARBA" id="ARBA00022840"/>
    </source>
</evidence>
<evidence type="ECO:0000256" key="1">
    <source>
        <dbReference type="ARBA" id="ARBA00004623"/>
    </source>
</evidence>
<dbReference type="GO" id="GO:0000045">
    <property type="term" value="P:autophagosome assembly"/>
    <property type="evidence" value="ECO:0007669"/>
    <property type="project" value="TreeGrafter"/>
</dbReference>
<dbReference type="EMBL" id="MU005625">
    <property type="protein sequence ID" value="KAF2677184.1"/>
    <property type="molecule type" value="Genomic_DNA"/>
</dbReference>
<dbReference type="CDD" id="cd00180">
    <property type="entry name" value="PKc"/>
    <property type="match status" value="1"/>
</dbReference>
<dbReference type="PANTHER" id="PTHR24348:SF22">
    <property type="entry name" value="NON-SPECIFIC SERINE_THREONINE PROTEIN KINASE"/>
    <property type="match status" value="1"/>
</dbReference>